<keyword evidence="1" id="KW-1133">Transmembrane helix</keyword>
<evidence type="ECO:0000313" key="2">
    <source>
        <dbReference type="EMBL" id="MFB9840718.1"/>
    </source>
</evidence>
<dbReference type="EMBL" id="JBHLZP010001314">
    <property type="protein sequence ID" value="MFB9840718.1"/>
    <property type="molecule type" value="Genomic_DNA"/>
</dbReference>
<gene>
    <name evidence="2" type="ORF">ACFFNX_52240</name>
</gene>
<dbReference type="Proteomes" id="UP001589627">
    <property type="component" value="Unassembled WGS sequence"/>
</dbReference>
<comment type="caution">
    <text evidence="2">The sequence shown here is derived from an EMBL/GenBank/DDBJ whole genome shotgun (WGS) entry which is preliminary data.</text>
</comment>
<keyword evidence="1" id="KW-0812">Transmembrane</keyword>
<accession>A0ABV5Z0B4</accession>
<protein>
    <submittedName>
        <fullName evidence="2">Uncharacterized protein</fullName>
    </submittedName>
</protein>
<dbReference type="RefSeq" id="WP_378213931.1">
    <property type="nucleotide sequence ID" value="NZ_JBHLZP010001314.1"/>
</dbReference>
<name>A0ABV5Z0B4_9ACTN</name>
<evidence type="ECO:0000256" key="1">
    <source>
        <dbReference type="SAM" id="Phobius"/>
    </source>
</evidence>
<feature type="transmembrane region" description="Helical" evidence="1">
    <location>
        <begin position="24"/>
        <end position="43"/>
    </location>
</feature>
<organism evidence="2 3">
    <name type="scientific">Actinoallomurus acaciae</name>
    <dbReference type="NCBI Taxonomy" id="502577"/>
    <lineage>
        <taxon>Bacteria</taxon>
        <taxon>Bacillati</taxon>
        <taxon>Actinomycetota</taxon>
        <taxon>Actinomycetes</taxon>
        <taxon>Streptosporangiales</taxon>
        <taxon>Thermomonosporaceae</taxon>
        <taxon>Actinoallomurus</taxon>
    </lineage>
</organism>
<sequence length="52" mass="5469">MRAVVVSVFAVARRVFGPPARLGYRFARAVGVVVVVTLVRPVAGSMLRSGLG</sequence>
<keyword evidence="1" id="KW-0472">Membrane</keyword>
<reference evidence="2 3" key="1">
    <citation type="submission" date="2024-09" db="EMBL/GenBank/DDBJ databases">
        <authorList>
            <person name="Sun Q."/>
            <person name="Mori K."/>
        </authorList>
    </citation>
    <scope>NUCLEOTIDE SEQUENCE [LARGE SCALE GENOMIC DNA]</scope>
    <source>
        <strain evidence="2 3">TBRC 0563</strain>
    </source>
</reference>
<evidence type="ECO:0000313" key="3">
    <source>
        <dbReference type="Proteomes" id="UP001589627"/>
    </source>
</evidence>
<proteinExistence type="predicted"/>
<keyword evidence="3" id="KW-1185">Reference proteome</keyword>